<name>A0A7D8YU29_9HELO</name>
<dbReference type="Gene3D" id="3.40.50.720">
    <property type="entry name" value="NAD(P)-binding Rossmann-like Domain"/>
    <property type="match status" value="1"/>
</dbReference>
<dbReference type="Proteomes" id="UP000481288">
    <property type="component" value="Unassembled WGS sequence"/>
</dbReference>
<dbReference type="OrthoDB" id="2898509at2759"/>
<dbReference type="AlphaFoldDB" id="A0A7D8YU29"/>
<evidence type="ECO:0000256" key="1">
    <source>
        <dbReference type="ARBA" id="ARBA00023002"/>
    </source>
</evidence>
<dbReference type="PANTHER" id="PTHR47534:SF3">
    <property type="entry name" value="ALCOHOL DEHYDROGENASE-LIKE C-TERMINAL DOMAIN-CONTAINING PROTEIN"/>
    <property type="match status" value="1"/>
</dbReference>
<sequence length="358" mass="39299">MVNLDVVKTANAALTKSQPLVAVFVSTSGIGTYVLQALASHANKGQGLRAYIVARKKAAADKLIAECQTLCPKGQFRFVQTDDLALLKNVDRVCAEITDAETKEVAACSGKPKIDLLVMTQGILAFDGRRETEEGIDQSVSLLYYSRMRFITQLIPLLTESSLPGHVVSVFGPQRDEKLFLDDISLRNSKNYGFGSMGSHASYLKTFYFEYLAAKFPGKLSLIHYFPGLVATDAFNGESVPMFIKLTWKLMTPLQKLFTVPKAECGERILFLASKRFPARNSCNTAREQRLHSLAGIEVAVASDGVVGGGAYRVDWDGGIIPIKKNYEKLRADGWGEKFVAHTNKVFADIEAGKVLTE</sequence>
<accession>A0A7D8YU29</accession>
<dbReference type="InterPro" id="IPR052228">
    <property type="entry name" value="Sec_Metab_Biosynth_Oxidored"/>
</dbReference>
<gene>
    <name evidence="2" type="primary">SAT2</name>
    <name evidence="2" type="ORF">LCER1_G006695</name>
</gene>
<reference evidence="2 3" key="1">
    <citation type="submission" date="2018-05" db="EMBL/GenBank/DDBJ databases">
        <title>Whole genome sequencing for identification of molecular markers to develop diagnostic detection tools for the regulated plant pathogen Lachnellula willkommii.</title>
        <authorList>
            <person name="Giroux E."/>
            <person name="Bilodeau G."/>
        </authorList>
    </citation>
    <scope>NUCLEOTIDE SEQUENCE [LARGE SCALE GENOMIC DNA]</scope>
    <source>
        <strain evidence="2 3">CBS 625.97</strain>
    </source>
</reference>
<evidence type="ECO:0000313" key="3">
    <source>
        <dbReference type="Proteomes" id="UP000481288"/>
    </source>
</evidence>
<protein>
    <submittedName>
        <fullName evidence="2">Short-chain dehydrogenase/reductase SAT2</fullName>
    </submittedName>
</protein>
<dbReference type="SUPFAM" id="SSF51735">
    <property type="entry name" value="NAD(P)-binding Rossmann-fold domains"/>
    <property type="match status" value="1"/>
</dbReference>
<organism evidence="2 3">
    <name type="scientific">Lachnellula cervina</name>
    <dbReference type="NCBI Taxonomy" id="1316786"/>
    <lineage>
        <taxon>Eukaryota</taxon>
        <taxon>Fungi</taxon>
        <taxon>Dikarya</taxon>
        <taxon>Ascomycota</taxon>
        <taxon>Pezizomycotina</taxon>
        <taxon>Leotiomycetes</taxon>
        <taxon>Helotiales</taxon>
        <taxon>Lachnaceae</taxon>
        <taxon>Lachnellula</taxon>
    </lineage>
</organism>
<dbReference type="PANTHER" id="PTHR47534">
    <property type="entry name" value="YALI0E05731P"/>
    <property type="match status" value="1"/>
</dbReference>
<keyword evidence="3" id="KW-1185">Reference proteome</keyword>
<dbReference type="GO" id="GO:0016491">
    <property type="term" value="F:oxidoreductase activity"/>
    <property type="evidence" value="ECO:0007669"/>
    <property type="project" value="UniProtKB-KW"/>
</dbReference>
<comment type="caution">
    <text evidence="2">The sequence shown here is derived from an EMBL/GenBank/DDBJ whole genome shotgun (WGS) entry which is preliminary data.</text>
</comment>
<proteinExistence type="predicted"/>
<keyword evidence="1" id="KW-0560">Oxidoreductase</keyword>
<dbReference type="InterPro" id="IPR036291">
    <property type="entry name" value="NAD(P)-bd_dom_sf"/>
</dbReference>
<dbReference type="EMBL" id="QGMG01000353">
    <property type="protein sequence ID" value="TVY54326.1"/>
    <property type="molecule type" value="Genomic_DNA"/>
</dbReference>
<evidence type="ECO:0000313" key="2">
    <source>
        <dbReference type="EMBL" id="TVY54326.1"/>
    </source>
</evidence>